<keyword evidence="4 11" id="KW-0812">Transmembrane</keyword>
<dbReference type="PANTHER" id="PTHR12701:SF20">
    <property type="entry name" value="ENDOPLASMIC RETICULUM TRANSMEMBRANE PROTEIN"/>
    <property type="match status" value="1"/>
</dbReference>
<dbReference type="GO" id="GO:0070973">
    <property type="term" value="P:protein localization to endoplasmic reticulum exit site"/>
    <property type="evidence" value="ECO:0007669"/>
    <property type="project" value="UniProtKB-UniRule"/>
</dbReference>
<evidence type="ECO:0000313" key="15">
    <source>
        <dbReference type="EMBL" id="KAG2203275.1"/>
    </source>
</evidence>
<evidence type="ECO:0000259" key="14">
    <source>
        <dbReference type="Pfam" id="PF18035"/>
    </source>
</evidence>
<protein>
    <recommendedName>
        <fullName evidence="11">Endoplasmic reticulum transmembrane protein</fullName>
    </recommendedName>
</protein>
<evidence type="ECO:0000256" key="8">
    <source>
        <dbReference type="ARBA" id="ARBA00022989"/>
    </source>
</evidence>
<feature type="domain" description="Bap31/Bap29 cytoplasmic coiled-coil" evidence="14">
    <location>
        <begin position="176"/>
        <end position="221"/>
    </location>
</feature>
<evidence type="ECO:0000256" key="7">
    <source>
        <dbReference type="ARBA" id="ARBA00022927"/>
    </source>
</evidence>
<dbReference type="Gene3D" id="1.20.5.110">
    <property type="match status" value="1"/>
</dbReference>
<evidence type="ECO:0000313" key="16">
    <source>
        <dbReference type="Proteomes" id="UP000603453"/>
    </source>
</evidence>
<name>A0A8H7R3M6_9FUNG</name>
<dbReference type="PANTHER" id="PTHR12701">
    <property type="entry name" value="BCR-ASSOCIATED PROTEIN, BAP"/>
    <property type="match status" value="1"/>
</dbReference>
<evidence type="ECO:0000256" key="2">
    <source>
        <dbReference type="ARBA" id="ARBA00007956"/>
    </source>
</evidence>
<evidence type="ECO:0000256" key="5">
    <source>
        <dbReference type="ARBA" id="ARBA00022824"/>
    </source>
</evidence>
<keyword evidence="5 11" id="KW-0256">Endoplasmic reticulum</keyword>
<sequence length="222" mass="26079">MAIYYALTFGILVTEMVTFGLLVVSEKKEKRLPLPSRWRHAMLKFALGSPTMANAMYFFKIIFGFIFVLFIDTISRLQRIDSEVEGEQHHHDYSYETSIKAKKFYAQRNLYLTGFTLFLSLILERTSALVLELLQREEELKKAKTQTADVTKDQQRLIDMEDDFKKKVDVLNVQIKELKRENLDYETLKKQADQQAKEYNRLADEHNKLERISTPVEAKKDI</sequence>
<feature type="transmembrane region" description="Helical" evidence="11">
    <location>
        <begin position="6"/>
        <end position="24"/>
    </location>
</feature>
<dbReference type="InterPro" id="IPR041672">
    <property type="entry name" value="Bap31/Bap29_C"/>
</dbReference>
<dbReference type="AlphaFoldDB" id="A0A8H7R3M6"/>
<keyword evidence="7 11" id="KW-0653">Protein transport</keyword>
<comment type="caution">
    <text evidence="11">Lacks conserved residue(s) required for the propagation of feature annotation.</text>
</comment>
<evidence type="ECO:0000256" key="10">
    <source>
        <dbReference type="ARBA" id="ARBA00023136"/>
    </source>
</evidence>
<accession>A0A8H7R3M6</accession>
<keyword evidence="3 11" id="KW-0813">Transport</keyword>
<evidence type="ECO:0000256" key="4">
    <source>
        <dbReference type="ARBA" id="ARBA00022692"/>
    </source>
</evidence>
<dbReference type="InterPro" id="IPR040463">
    <property type="entry name" value="BAP29/BAP31_N"/>
</dbReference>
<keyword evidence="10 11" id="KW-0472">Membrane</keyword>
<comment type="function">
    <text evidence="11">May play a role in anterograde transport of membrane proteins from the endoplasmic reticulum to the Golgi.</text>
</comment>
<comment type="caution">
    <text evidence="15">The sequence shown here is derived from an EMBL/GenBank/DDBJ whole genome shotgun (WGS) entry which is preliminary data.</text>
</comment>
<keyword evidence="6 11" id="KW-0931">ER-Golgi transport</keyword>
<evidence type="ECO:0000256" key="12">
    <source>
        <dbReference type="SAM" id="Coils"/>
    </source>
</evidence>
<gene>
    <name evidence="15" type="ORF">INT47_000195</name>
</gene>
<dbReference type="Pfam" id="PF18035">
    <property type="entry name" value="Bap31_Bap29_C"/>
    <property type="match status" value="1"/>
</dbReference>
<comment type="similarity">
    <text evidence="2 11">Belongs to the BCAP29/BCAP31 family.</text>
</comment>
<evidence type="ECO:0000256" key="3">
    <source>
        <dbReference type="ARBA" id="ARBA00022448"/>
    </source>
</evidence>
<dbReference type="Pfam" id="PF05529">
    <property type="entry name" value="Bap31"/>
    <property type="match status" value="1"/>
</dbReference>
<comment type="subcellular location">
    <subcellularLocation>
        <location evidence="1 11">Endoplasmic reticulum membrane</location>
        <topology evidence="1 11">Multi-pass membrane protein</topology>
    </subcellularLocation>
</comment>
<feature type="domain" description="BAP29/BAP31 transmembrane" evidence="13">
    <location>
        <begin position="1"/>
        <end position="142"/>
    </location>
</feature>
<feature type="transmembrane region" description="Helical" evidence="11">
    <location>
        <begin position="45"/>
        <end position="71"/>
    </location>
</feature>
<keyword evidence="8 11" id="KW-1133">Transmembrane helix</keyword>
<feature type="coiled-coil region" evidence="12">
    <location>
        <begin position="161"/>
        <end position="212"/>
    </location>
</feature>
<organism evidence="15 16">
    <name type="scientific">Mucor saturninus</name>
    <dbReference type="NCBI Taxonomy" id="64648"/>
    <lineage>
        <taxon>Eukaryota</taxon>
        <taxon>Fungi</taxon>
        <taxon>Fungi incertae sedis</taxon>
        <taxon>Mucoromycota</taxon>
        <taxon>Mucoromycotina</taxon>
        <taxon>Mucoromycetes</taxon>
        <taxon>Mucorales</taxon>
        <taxon>Mucorineae</taxon>
        <taxon>Mucoraceae</taxon>
        <taxon>Mucor</taxon>
    </lineage>
</organism>
<evidence type="ECO:0000256" key="9">
    <source>
        <dbReference type="ARBA" id="ARBA00023054"/>
    </source>
</evidence>
<keyword evidence="9 12" id="KW-0175">Coiled coil</keyword>
<evidence type="ECO:0000256" key="11">
    <source>
        <dbReference type="RuleBase" id="RU367026"/>
    </source>
</evidence>
<evidence type="ECO:0000256" key="1">
    <source>
        <dbReference type="ARBA" id="ARBA00004477"/>
    </source>
</evidence>
<dbReference type="Proteomes" id="UP000603453">
    <property type="component" value="Unassembled WGS sequence"/>
</dbReference>
<evidence type="ECO:0000259" key="13">
    <source>
        <dbReference type="Pfam" id="PF05529"/>
    </source>
</evidence>
<dbReference type="InterPro" id="IPR008417">
    <property type="entry name" value="BAP29/BAP31"/>
</dbReference>
<dbReference type="GO" id="GO:0006888">
    <property type="term" value="P:endoplasmic reticulum to Golgi vesicle-mediated transport"/>
    <property type="evidence" value="ECO:0007669"/>
    <property type="project" value="UniProtKB-UniRule"/>
</dbReference>
<dbReference type="OrthoDB" id="435607at2759"/>
<evidence type="ECO:0000256" key="6">
    <source>
        <dbReference type="ARBA" id="ARBA00022892"/>
    </source>
</evidence>
<dbReference type="GO" id="GO:0006886">
    <property type="term" value="P:intracellular protein transport"/>
    <property type="evidence" value="ECO:0007669"/>
    <property type="project" value="UniProtKB-UniRule"/>
</dbReference>
<proteinExistence type="inferred from homology"/>
<reference evidence="15" key="1">
    <citation type="submission" date="2020-12" db="EMBL/GenBank/DDBJ databases">
        <title>Metabolic potential, ecology and presence of endohyphal bacteria is reflected in genomic diversity of Mucoromycotina.</title>
        <authorList>
            <person name="Muszewska A."/>
            <person name="Okrasinska A."/>
            <person name="Steczkiewicz K."/>
            <person name="Drgas O."/>
            <person name="Orlowska M."/>
            <person name="Perlinska-Lenart U."/>
            <person name="Aleksandrzak-Piekarczyk T."/>
            <person name="Szatraj K."/>
            <person name="Zielenkiewicz U."/>
            <person name="Pilsyk S."/>
            <person name="Malc E."/>
            <person name="Mieczkowski P."/>
            <person name="Kruszewska J.S."/>
            <person name="Biernat P."/>
            <person name="Pawlowska J."/>
        </authorList>
    </citation>
    <scope>NUCLEOTIDE SEQUENCE</scope>
    <source>
        <strain evidence="15">WA0000017839</strain>
    </source>
</reference>
<keyword evidence="16" id="KW-1185">Reference proteome</keyword>
<dbReference type="EMBL" id="JAEPRD010000053">
    <property type="protein sequence ID" value="KAG2203275.1"/>
    <property type="molecule type" value="Genomic_DNA"/>
</dbReference>
<dbReference type="GO" id="GO:0005789">
    <property type="term" value="C:endoplasmic reticulum membrane"/>
    <property type="evidence" value="ECO:0007669"/>
    <property type="project" value="UniProtKB-SubCell"/>
</dbReference>